<keyword evidence="6" id="KW-1185">Reference proteome</keyword>
<dbReference type="RefSeq" id="WP_073390881.1">
    <property type="nucleotide sequence ID" value="NZ_FQVU01000003.1"/>
</dbReference>
<dbReference type="PANTHER" id="PTHR37313:SF2">
    <property type="entry name" value="UPF0749 PROTEIN YLXX"/>
    <property type="match status" value="1"/>
</dbReference>
<dbReference type="EMBL" id="FQVU01000003">
    <property type="protein sequence ID" value="SHG79792.1"/>
    <property type="molecule type" value="Genomic_DNA"/>
</dbReference>
<organism evidence="5 6">
    <name type="scientific">Jatrophihabitans endophyticus</name>
    <dbReference type="NCBI Taxonomy" id="1206085"/>
    <lineage>
        <taxon>Bacteria</taxon>
        <taxon>Bacillati</taxon>
        <taxon>Actinomycetota</taxon>
        <taxon>Actinomycetes</taxon>
        <taxon>Jatrophihabitantales</taxon>
        <taxon>Jatrophihabitantaceae</taxon>
        <taxon>Jatrophihabitans</taxon>
    </lineage>
</organism>
<proteinExistence type="inferred from homology"/>
<dbReference type="GO" id="GO:0005886">
    <property type="term" value="C:plasma membrane"/>
    <property type="evidence" value="ECO:0007669"/>
    <property type="project" value="TreeGrafter"/>
</dbReference>
<evidence type="ECO:0000256" key="4">
    <source>
        <dbReference type="SAM" id="Phobius"/>
    </source>
</evidence>
<evidence type="ECO:0000256" key="1">
    <source>
        <dbReference type="ARBA" id="ARBA00009108"/>
    </source>
</evidence>
<protein>
    <submittedName>
        <fullName evidence="5">Uncharacterized conserved protein YlxW, UPF0749 family</fullName>
    </submittedName>
</protein>
<dbReference type="InterPro" id="IPR010273">
    <property type="entry name" value="DUF881"/>
</dbReference>
<feature type="transmembrane region" description="Helical" evidence="4">
    <location>
        <begin position="40"/>
        <end position="61"/>
    </location>
</feature>
<comment type="similarity">
    <text evidence="1">Belongs to the UPF0749 family.</text>
</comment>
<name>A0A1M5MRV9_9ACTN</name>
<feature type="coiled-coil region" evidence="2">
    <location>
        <begin position="82"/>
        <end position="109"/>
    </location>
</feature>
<keyword evidence="4" id="KW-1133">Transmembrane helix</keyword>
<evidence type="ECO:0000313" key="6">
    <source>
        <dbReference type="Proteomes" id="UP000186132"/>
    </source>
</evidence>
<keyword evidence="4" id="KW-0812">Transmembrane</keyword>
<dbReference type="AlphaFoldDB" id="A0A1M5MRV9"/>
<evidence type="ECO:0000313" key="5">
    <source>
        <dbReference type="EMBL" id="SHG79792.1"/>
    </source>
</evidence>
<evidence type="ECO:0000256" key="2">
    <source>
        <dbReference type="SAM" id="Coils"/>
    </source>
</evidence>
<keyword evidence="4" id="KW-0472">Membrane</keyword>
<feature type="region of interest" description="Disordered" evidence="3">
    <location>
        <begin position="1"/>
        <end position="37"/>
    </location>
</feature>
<dbReference type="Proteomes" id="UP000186132">
    <property type="component" value="Unassembled WGS sequence"/>
</dbReference>
<dbReference type="OrthoDB" id="3211287at2"/>
<accession>A0A1M5MRV9</accession>
<dbReference type="Gene3D" id="3.30.70.1880">
    <property type="entry name" value="Protein of unknown function DUF881"/>
    <property type="match status" value="1"/>
</dbReference>
<reference evidence="5 6" key="1">
    <citation type="submission" date="2016-11" db="EMBL/GenBank/DDBJ databases">
        <authorList>
            <person name="Jaros S."/>
            <person name="Januszkiewicz K."/>
            <person name="Wedrychowicz H."/>
        </authorList>
    </citation>
    <scope>NUCLEOTIDE SEQUENCE [LARGE SCALE GENOMIC DNA]</scope>
    <source>
        <strain evidence="5 6">DSM 45627</strain>
    </source>
</reference>
<dbReference type="STRING" id="1206085.SAMN05443575_2803"/>
<evidence type="ECO:0000256" key="3">
    <source>
        <dbReference type="SAM" id="MobiDB-lite"/>
    </source>
</evidence>
<dbReference type="PANTHER" id="PTHR37313">
    <property type="entry name" value="UPF0749 PROTEIN RV1825"/>
    <property type="match status" value="1"/>
</dbReference>
<keyword evidence="2" id="KW-0175">Coiled coil</keyword>
<gene>
    <name evidence="5" type="ORF">SAMN05443575_2803</name>
</gene>
<dbReference type="Pfam" id="PF05949">
    <property type="entry name" value="DUF881"/>
    <property type="match status" value="1"/>
</dbReference>
<sequence>MSDDPTAGEPADEPAEPVESVESVERDRPRPRRGWRHNRHASAAVIGVLTLVLGFAIAVQVQANSGEDSLSGLREDDLIGILDNQNARADRLRRQIAELQETLNRLKDSGDRSAAARQQARQEAQALGVLLGTLPATGPGVVVAVTDPRATLTGEDLLDVVQELRGAGAEAIEFGAAGGTVRVSTTTAFGGGDGGQPVTVDGITLRAPYRVVAIGDATTLDTALNIPGGIAATVRAAGGELTVAERARVTITVTRALPVPTHAKPR</sequence>